<comment type="caution">
    <text evidence="4">The sequence shown here is derived from an EMBL/GenBank/DDBJ whole genome shotgun (WGS) entry which is preliminary data.</text>
</comment>
<name>A0A3M7TX49_9BACI</name>
<keyword evidence="3" id="KW-0812">Transmembrane</keyword>
<keyword evidence="5" id="KW-1185">Reference proteome</keyword>
<keyword evidence="3" id="KW-0472">Membrane</keyword>
<keyword evidence="1" id="KW-0378">Hydrolase</keyword>
<dbReference type="InterPro" id="IPR009003">
    <property type="entry name" value="Peptidase_S1_PA"/>
</dbReference>
<reference evidence="4 5" key="1">
    <citation type="submission" date="2018-10" db="EMBL/GenBank/DDBJ databases">
        <title>Bacillus Keqinensis sp. nov., a moderately halophilic bacterium isolated from a saline-alkaline lake.</title>
        <authorList>
            <person name="Wang H."/>
        </authorList>
    </citation>
    <scope>NUCLEOTIDE SEQUENCE [LARGE SCALE GENOMIC DNA]</scope>
    <source>
        <strain evidence="4 5">KQ-3</strain>
    </source>
</reference>
<dbReference type="AlphaFoldDB" id="A0A3M7TX49"/>
<evidence type="ECO:0000313" key="5">
    <source>
        <dbReference type="Proteomes" id="UP000278746"/>
    </source>
</evidence>
<dbReference type="RefSeq" id="WP_122896875.1">
    <property type="nucleotide sequence ID" value="NZ_RHIB01000001.1"/>
</dbReference>
<keyword evidence="4" id="KW-0645">Protease</keyword>
<dbReference type="GO" id="GO:0004252">
    <property type="term" value="F:serine-type endopeptidase activity"/>
    <property type="evidence" value="ECO:0007669"/>
    <property type="project" value="InterPro"/>
</dbReference>
<accession>A0A3M7TX49</accession>
<dbReference type="InterPro" id="IPR001940">
    <property type="entry name" value="Peptidase_S1C"/>
</dbReference>
<dbReference type="EMBL" id="RHIB01000001">
    <property type="protein sequence ID" value="RNA69354.1"/>
    <property type="molecule type" value="Genomic_DNA"/>
</dbReference>
<organism evidence="4 5">
    <name type="scientific">Alteribacter keqinensis</name>
    <dbReference type="NCBI Taxonomy" id="2483800"/>
    <lineage>
        <taxon>Bacteria</taxon>
        <taxon>Bacillati</taxon>
        <taxon>Bacillota</taxon>
        <taxon>Bacilli</taxon>
        <taxon>Bacillales</taxon>
        <taxon>Bacillaceae</taxon>
        <taxon>Alteribacter</taxon>
    </lineage>
</organism>
<feature type="compositionally biased region" description="Basic and acidic residues" evidence="2">
    <location>
        <begin position="9"/>
        <end position="25"/>
    </location>
</feature>
<dbReference type="PANTHER" id="PTHR43019">
    <property type="entry name" value="SERINE ENDOPROTEASE DEGS"/>
    <property type="match status" value="1"/>
</dbReference>
<dbReference type="GO" id="GO:0006508">
    <property type="term" value="P:proteolysis"/>
    <property type="evidence" value="ECO:0007669"/>
    <property type="project" value="UniProtKB-KW"/>
</dbReference>
<sequence length="274" mass="31012">MGGGFPITYREDKDTNHHEEEERPFFDGERYYTKEEFFNPEDEDEEPEVRRGKGKGFRTLIAVLLVMVLIGNVFAFLPRLINIPAMEFLQTSRELSQNEQVQLYKESVVVVRGGDSKGTGFLFSEDGYIMTNDHVVANQRVVSVSFEDGSRYQAEVIHRNEELDIAVLNIDLEVSDRSYFTFSDSWVEGEDVYVIGNPLFFNFIANEGQLIGARSDGILMLDAPVYRGNSGSPVINQDGDVTGVIYATTRTEHDGENRRVGLIVPSELFLDEID</sequence>
<gene>
    <name evidence="4" type="ORF">EBO34_05285</name>
</gene>
<dbReference type="InterPro" id="IPR043504">
    <property type="entry name" value="Peptidase_S1_PA_chymotrypsin"/>
</dbReference>
<protein>
    <submittedName>
        <fullName evidence="4">Serine protease</fullName>
    </submittedName>
</protein>
<dbReference type="PRINTS" id="PR00834">
    <property type="entry name" value="PROTEASES2C"/>
</dbReference>
<dbReference type="Proteomes" id="UP000278746">
    <property type="component" value="Unassembled WGS sequence"/>
</dbReference>
<feature type="region of interest" description="Disordered" evidence="2">
    <location>
        <begin position="1"/>
        <end position="25"/>
    </location>
</feature>
<keyword evidence="1" id="KW-0720">Serine protease</keyword>
<evidence type="ECO:0000256" key="3">
    <source>
        <dbReference type="SAM" id="Phobius"/>
    </source>
</evidence>
<evidence type="ECO:0000256" key="2">
    <source>
        <dbReference type="SAM" id="MobiDB-lite"/>
    </source>
</evidence>
<keyword evidence="3" id="KW-1133">Transmembrane helix</keyword>
<feature type="transmembrane region" description="Helical" evidence="3">
    <location>
        <begin position="60"/>
        <end position="81"/>
    </location>
</feature>
<evidence type="ECO:0000256" key="1">
    <source>
        <dbReference type="ARBA" id="ARBA00022825"/>
    </source>
</evidence>
<proteinExistence type="predicted"/>
<dbReference type="SUPFAM" id="SSF50494">
    <property type="entry name" value="Trypsin-like serine proteases"/>
    <property type="match status" value="1"/>
</dbReference>
<dbReference type="PANTHER" id="PTHR43019:SF23">
    <property type="entry name" value="PROTEASE DO-LIKE 5, CHLOROPLASTIC"/>
    <property type="match status" value="1"/>
</dbReference>
<evidence type="ECO:0000313" key="4">
    <source>
        <dbReference type="EMBL" id="RNA69354.1"/>
    </source>
</evidence>
<dbReference type="Pfam" id="PF13365">
    <property type="entry name" value="Trypsin_2"/>
    <property type="match status" value="1"/>
</dbReference>
<dbReference type="OrthoDB" id="9766361at2"/>
<dbReference type="Gene3D" id="2.40.10.10">
    <property type="entry name" value="Trypsin-like serine proteases"/>
    <property type="match status" value="2"/>
</dbReference>